<dbReference type="InterPro" id="IPR000547">
    <property type="entry name" value="Clathrin_H-chain/VPS_repeat"/>
</dbReference>
<dbReference type="PANTHER" id="PTHR12894:SF49">
    <property type="entry name" value="VAM6_VPS39-LIKE PROTEIN"/>
    <property type="match status" value="1"/>
</dbReference>
<feature type="repeat" description="CHCR" evidence="6">
    <location>
        <begin position="576"/>
        <end position="742"/>
    </location>
</feature>
<reference evidence="8" key="1">
    <citation type="journal article" date="2017" name="Parasit. Vectors">
        <title>Sialotranscriptomics of Rhipicephalus zambeziensis reveals intricate expression profiles of secretory proteins and suggests tight temporal transcriptional regulation during blood-feeding.</title>
        <authorList>
            <person name="de Castro M.H."/>
            <person name="de Klerk D."/>
            <person name="Pienaar R."/>
            <person name="Rees D.J.G."/>
            <person name="Mans B.J."/>
        </authorList>
    </citation>
    <scope>NUCLEOTIDE SEQUENCE</scope>
    <source>
        <tissue evidence="8">Salivary glands</tissue>
    </source>
</reference>
<evidence type="ECO:0000256" key="3">
    <source>
        <dbReference type="ARBA" id="ARBA00023136"/>
    </source>
</evidence>
<name>A0A224Z3C3_9ACAR</name>
<dbReference type="SUPFAM" id="SSF50978">
    <property type="entry name" value="WD40 repeat-like"/>
    <property type="match status" value="1"/>
</dbReference>
<dbReference type="PROSITE" id="PS50236">
    <property type="entry name" value="CHCR"/>
    <property type="match status" value="1"/>
</dbReference>
<protein>
    <submittedName>
        <fullName evidence="8">Vacuolar assembly/sorting</fullName>
    </submittedName>
</protein>
<evidence type="ECO:0000256" key="6">
    <source>
        <dbReference type="PROSITE-ProRule" id="PRU01006"/>
    </source>
</evidence>
<keyword evidence="3" id="KW-0472">Membrane</keyword>
<proteinExistence type="inferred from homology"/>
<evidence type="ECO:0000256" key="2">
    <source>
        <dbReference type="ARBA" id="ARBA00004371"/>
    </source>
</evidence>
<dbReference type="GO" id="GO:0005764">
    <property type="term" value="C:lysosome"/>
    <property type="evidence" value="ECO:0007669"/>
    <property type="project" value="UniProtKB-SubCell"/>
</dbReference>
<sequence>MYEAYTAIPIIKKMPLKVESVAAHGDKLYLGTKDGHLLVYTVVEKDNADGPKFAVNLGFSNKVFAKKPITQLCVIPELNLLISLSDGSLSVHHLSLEPNTPPIDCPALAKCKGCTLFAVNVQEKTTLTGEVKITLMLCAAVRRKLELFYWKNNTFCEHPQGLCVPDTPRSIVWCGDESLLVGFRSEYNILKLCGETKQLFPTGKQPEPLCVKLKENSFALSRDDMTIFVNREGQPTHKYAVTWSEPPISLCYDHPYLLSAQSFGVEVRTVEPRALIQKVNFLKPKLLLPCKKGQLYVVAPSGAVWCILRTRVQDQIPQVLKDKCFELALKLADLSDQSEEERNASKRHIQNLHAFDLFCKKKFEESLNIFMDLETDPSHVIGLFPDLLPEDYRNSISYPDKAPDLRDADLEAGLYALVDYLVHVRCKLLSYNQQEPALTGIVQGSKTVKSKKQLLQIIDTTMLKCYLETNVALVASLLRLPDNFCHLDECERALKKHQKLSELIILYQQKNQHEKALDLLMKEAHKADSPLKGHERTVGYLQHLGRKHMELILRYSLWVLEEHPEEGLKIFVEDQQEKEGEALPRDVVLDFLSKKAPHLVIPYLKHVIHKWNDETEMFHNTLIHKYIESVRSLLSQQHPLVGPGEPGSVGKLRKELVHFLEASDKYTAENFPTHLLSDGLFEEAAVVMGKLGRHSEALEVYIYVLRDPSKAEQYCASQYNRNPERNRDVFLILLQMYLQPPDEGSRVLDLCRRTAANIAGLPSPPSVPKSCREQNLKGALKILMDHVKEIDPLRALQMLPGDVQVEDVRDFLREVLDGCTKELHAAGLQRSLLFAEHLQVKERCIRVKSLKITLTELDVCYVCQKRIGSSAFARYPDGAVVHYSCREGYESRLAS</sequence>
<dbReference type="InterPro" id="IPR001180">
    <property type="entry name" value="CNH_dom"/>
</dbReference>
<evidence type="ECO:0000256" key="5">
    <source>
        <dbReference type="ARBA" id="ARBA00038201"/>
    </source>
</evidence>
<dbReference type="Pfam" id="PF00780">
    <property type="entry name" value="CNH"/>
    <property type="match status" value="1"/>
</dbReference>
<dbReference type="InterPro" id="IPR032914">
    <property type="entry name" value="Vam6/VPS39/TRAP1"/>
</dbReference>
<dbReference type="Pfam" id="PF10366">
    <property type="entry name" value="Vps39_1"/>
    <property type="match status" value="1"/>
</dbReference>
<dbReference type="GO" id="GO:0016020">
    <property type="term" value="C:membrane"/>
    <property type="evidence" value="ECO:0007669"/>
    <property type="project" value="TreeGrafter"/>
</dbReference>
<comment type="subcellular location">
    <subcellularLocation>
        <location evidence="1">Endomembrane system</location>
        <topology evidence="1">Peripheral membrane protein</topology>
    </subcellularLocation>
    <subcellularLocation>
        <location evidence="2">Lysosome</location>
    </subcellularLocation>
</comment>
<dbReference type="GO" id="GO:0034058">
    <property type="term" value="P:endosomal vesicle fusion"/>
    <property type="evidence" value="ECO:0007669"/>
    <property type="project" value="TreeGrafter"/>
</dbReference>
<evidence type="ECO:0000256" key="4">
    <source>
        <dbReference type="ARBA" id="ARBA00023228"/>
    </source>
</evidence>
<evidence type="ECO:0000313" key="8">
    <source>
        <dbReference type="EMBL" id="MAA24368.1"/>
    </source>
</evidence>
<dbReference type="EMBL" id="GFPF01013222">
    <property type="protein sequence ID" value="MAA24368.1"/>
    <property type="molecule type" value="Transcribed_RNA"/>
</dbReference>
<comment type="similarity">
    <text evidence="5">Belongs to the VAM6/VPS39 family.</text>
</comment>
<accession>A0A224Z3C3</accession>
<dbReference type="PANTHER" id="PTHR12894">
    <property type="entry name" value="CNH DOMAIN CONTAINING"/>
    <property type="match status" value="1"/>
</dbReference>
<dbReference type="GO" id="GO:0012505">
    <property type="term" value="C:endomembrane system"/>
    <property type="evidence" value="ECO:0007669"/>
    <property type="project" value="UniProtKB-SubCell"/>
</dbReference>
<evidence type="ECO:0000259" key="7">
    <source>
        <dbReference type="PROSITE" id="PS50219"/>
    </source>
</evidence>
<dbReference type="InterPro" id="IPR019453">
    <property type="entry name" value="VPS39/TGFA1_Znf"/>
</dbReference>
<dbReference type="GO" id="GO:0006886">
    <property type="term" value="P:intracellular protein transport"/>
    <property type="evidence" value="ECO:0007669"/>
    <property type="project" value="UniProtKB-UniRule"/>
</dbReference>
<organism evidence="8">
    <name type="scientific">Rhipicephalus zambeziensis</name>
    <dbReference type="NCBI Taxonomy" id="60191"/>
    <lineage>
        <taxon>Eukaryota</taxon>
        <taxon>Metazoa</taxon>
        <taxon>Ecdysozoa</taxon>
        <taxon>Arthropoda</taxon>
        <taxon>Chelicerata</taxon>
        <taxon>Arachnida</taxon>
        <taxon>Acari</taxon>
        <taxon>Parasitiformes</taxon>
        <taxon>Ixodida</taxon>
        <taxon>Ixodoidea</taxon>
        <taxon>Ixodidae</taxon>
        <taxon>Rhipicephalinae</taxon>
        <taxon>Rhipicephalus</taxon>
        <taxon>Rhipicephalus</taxon>
    </lineage>
</organism>
<keyword evidence="4" id="KW-0458">Lysosome</keyword>
<dbReference type="GO" id="GO:0006914">
    <property type="term" value="P:autophagy"/>
    <property type="evidence" value="ECO:0007669"/>
    <property type="project" value="TreeGrafter"/>
</dbReference>
<feature type="domain" description="CNH" evidence="7">
    <location>
        <begin position="15"/>
        <end position="294"/>
    </location>
</feature>
<dbReference type="Pfam" id="PF10367">
    <property type="entry name" value="zf-Vps39_C"/>
    <property type="match status" value="1"/>
</dbReference>
<dbReference type="AlphaFoldDB" id="A0A224Z3C3"/>
<dbReference type="InterPro" id="IPR019452">
    <property type="entry name" value="VPS39/TGF_beta_rcpt-assoc_1"/>
</dbReference>
<dbReference type="InterPro" id="IPR036322">
    <property type="entry name" value="WD40_repeat_dom_sf"/>
</dbReference>
<dbReference type="PROSITE" id="PS50219">
    <property type="entry name" value="CNH"/>
    <property type="match status" value="1"/>
</dbReference>
<evidence type="ECO:0000256" key="1">
    <source>
        <dbReference type="ARBA" id="ARBA00004184"/>
    </source>
</evidence>